<dbReference type="EMBL" id="JBJQOH010000007">
    <property type="protein sequence ID" value="KAL3680020.1"/>
    <property type="molecule type" value="Genomic_DNA"/>
</dbReference>
<accession>A0ABD3GPQ9</accession>
<dbReference type="CDD" id="cd19496">
    <property type="entry name" value="Elp5"/>
    <property type="match status" value="1"/>
</dbReference>
<keyword evidence="11" id="KW-1185">Reference proteome</keyword>
<evidence type="ECO:0000256" key="7">
    <source>
        <dbReference type="ARBA" id="ARBA00022694"/>
    </source>
</evidence>
<name>A0ABD3GPQ9_9MARC</name>
<evidence type="ECO:0000256" key="3">
    <source>
        <dbReference type="ARBA" id="ARBA00005043"/>
    </source>
</evidence>
<keyword evidence="6" id="KW-0963">Cytoplasm</keyword>
<comment type="caution">
    <text evidence="10">The sequence shown here is derived from an EMBL/GenBank/DDBJ whole genome shotgun (WGS) entry which is preliminary data.</text>
</comment>
<organism evidence="10 11">
    <name type="scientific">Riccia sorocarpa</name>
    <dbReference type="NCBI Taxonomy" id="122646"/>
    <lineage>
        <taxon>Eukaryota</taxon>
        <taxon>Viridiplantae</taxon>
        <taxon>Streptophyta</taxon>
        <taxon>Embryophyta</taxon>
        <taxon>Marchantiophyta</taxon>
        <taxon>Marchantiopsida</taxon>
        <taxon>Marchantiidae</taxon>
        <taxon>Marchantiales</taxon>
        <taxon>Ricciaceae</taxon>
        <taxon>Riccia</taxon>
    </lineage>
</organism>
<evidence type="ECO:0000256" key="5">
    <source>
        <dbReference type="ARBA" id="ARBA00020264"/>
    </source>
</evidence>
<dbReference type="Proteomes" id="UP001633002">
    <property type="component" value="Unassembled WGS sequence"/>
</dbReference>
<evidence type="ECO:0000256" key="8">
    <source>
        <dbReference type="ARBA" id="ARBA00023242"/>
    </source>
</evidence>
<proteinExistence type="inferred from homology"/>
<dbReference type="GO" id="GO:0005737">
    <property type="term" value="C:cytoplasm"/>
    <property type="evidence" value="ECO:0007669"/>
    <property type="project" value="UniProtKB-SubCell"/>
</dbReference>
<reference evidence="10 11" key="1">
    <citation type="submission" date="2024-09" db="EMBL/GenBank/DDBJ databases">
        <title>Chromosome-scale assembly of Riccia sorocarpa.</title>
        <authorList>
            <person name="Paukszto L."/>
        </authorList>
    </citation>
    <scope>NUCLEOTIDE SEQUENCE [LARGE SCALE GENOMIC DNA]</scope>
    <source>
        <strain evidence="10">LP-2024</strain>
        <tissue evidence="10">Aerial parts of the thallus</tissue>
    </source>
</reference>
<feature type="compositionally biased region" description="Acidic residues" evidence="9">
    <location>
        <begin position="357"/>
        <end position="372"/>
    </location>
</feature>
<gene>
    <name evidence="10" type="ORF">R1sor_022976</name>
</gene>
<dbReference type="GO" id="GO:0005634">
    <property type="term" value="C:nucleus"/>
    <property type="evidence" value="ECO:0007669"/>
    <property type="project" value="UniProtKB-SubCell"/>
</dbReference>
<dbReference type="Gene3D" id="3.40.50.300">
    <property type="entry name" value="P-loop containing nucleotide triphosphate hydrolases"/>
    <property type="match status" value="1"/>
</dbReference>
<feature type="region of interest" description="Disordered" evidence="9">
    <location>
        <begin position="321"/>
        <end position="372"/>
    </location>
</feature>
<evidence type="ECO:0000256" key="4">
    <source>
        <dbReference type="ARBA" id="ARBA00009567"/>
    </source>
</evidence>
<dbReference type="InterPro" id="IPR019519">
    <property type="entry name" value="Elp5"/>
</dbReference>
<evidence type="ECO:0000256" key="9">
    <source>
        <dbReference type="SAM" id="MobiDB-lite"/>
    </source>
</evidence>
<dbReference type="PANTHER" id="PTHR15641:SF1">
    <property type="entry name" value="ELONGATOR COMPLEX PROTEIN 5"/>
    <property type="match status" value="1"/>
</dbReference>
<evidence type="ECO:0000256" key="6">
    <source>
        <dbReference type="ARBA" id="ARBA00022490"/>
    </source>
</evidence>
<comment type="pathway">
    <text evidence="3">tRNA modification; 5-methoxycarbonylmethyl-2-thiouridine-tRNA biosynthesis.</text>
</comment>
<keyword evidence="7" id="KW-0819">tRNA processing</keyword>
<evidence type="ECO:0000256" key="1">
    <source>
        <dbReference type="ARBA" id="ARBA00004123"/>
    </source>
</evidence>
<evidence type="ECO:0000256" key="2">
    <source>
        <dbReference type="ARBA" id="ARBA00004496"/>
    </source>
</evidence>
<dbReference type="GO" id="GO:0008033">
    <property type="term" value="P:tRNA processing"/>
    <property type="evidence" value="ECO:0007669"/>
    <property type="project" value="UniProtKB-KW"/>
</dbReference>
<comment type="similarity">
    <text evidence="4">Belongs to the ELP5 family.</text>
</comment>
<comment type="subcellular location">
    <subcellularLocation>
        <location evidence="2">Cytoplasm</location>
    </subcellularLocation>
    <subcellularLocation>
        <location evidence="1">Nucleus</location>
    </subcellularLocation>
</comment>
<dbReference type="PANTHER" id="PTHR15641">
    <property type="entry name" value="ELONGATOR COMPLEX PROTEIN 5"/>
    <property type="match status" value="1"/>
</dbReference>
<keyword evidence="8" id="KW-0539">Nucleus</keyword>
<dbReference type="InterPro" id="IPR027417">
    <property type="entry name" value="P-loop_NTPase"/>
</dbReference>
<evidence type="ECO:0000313" key="11">
    <source>
        <dbReference type="Proteomes" id="UP001633002"/>
    </source>
</evidence>
<dbReference type="Pfam" id="PF10483">
    <property type="entry name" value="Elong_Iki1"/>
    <property type="match status" value="1"/>
</dbReference>
<evidence type="ECO:0000313" key="10">
    <source>
        <dbReference type="EMBL" id="KAL3680020.1"/>
    </source>
</evidence>
<dbReference type="AlphaFoldDB" id="A0ABD3GPQ9"/>
<sequence length="372" mass="41444">MADSVKRQIRDGVAEGEQVPVICLLDSWDKAASLQIFRHFMIGLCDNIVGGRAQAKGVVTVAFEQPVEVFTDEVLFQHKASSRDWFQVIDCYSDPLGWEESARDEAETEDPQPSACSCTVRDIRDLECLTTSILKRGNASLGQQTSERFAVLFDSISVLLRFHSLPAVISFLDKLRANERVSTILFLAHADLHEPRVISSLEYFSTTVISVMPLPEVSSESEDFDSFGGGSLRIRQKRRNGRVRQQIEEFHLGHSGIKLFPKEKIVPPSSGKSNVPKVQFNLELSEKEREDRANVILPFEHQGNGSETKIYDGRERARLASSLPAADKSSVHEATSKSDTPGGNVLGAIHYLRDSDDERPDSDEDPDDDLDI</sequence>
<protein>
    <recommendedName>
        <fullName evidence="5">Elongator complex protein 5</fullName>
    </recommendedName>
</protein>